<evidence type="ECO:0000313" key="4">
    <source>
        <dbReference type="EMBL" id="VDP08625.1"/>
    </source>
</evidence>
<dbReference type="OrthoDB" id="5792244at2759"/>
<reference evidence="6" key="2">
    <citation type="submission" date="2019-09" db="UniProtKB">
        <authorList>
            <consortium name="WormBaseParasite"/>
        </authorList>
    </citation>
    <scope>IDENTIFICATION</scope>
</reference>
<keyword evidence="5" id="KW-1185">Reference proteome</keyword>
<organism evidence="5 6">
    <name type="scientific">Heligmosomoides polygyrus</name>
    <name type="common">Parasitic roundworm</name>
    <dbReference type="NCBI Taxonomy" id="6339"/>
    <lineage>
        <taxon>Eukaryota</taxon>
        <taxon>Metazoa</taxon>
        <taxon>Ecdysozoa</taxon>
        <taxon>Nematoda</taxon>
        <taxon>Chromadorea</taxon>
        <taxon>Rhabditida</taxon>
        <taxon>Rhabditina</taxon>
        <taxon>Rhabditomorpha</taxon>
        <taxon>Strongyloidea</taxon>
        <taxon>Heligmosomidae</taxon>
        <taxon>Heligmosomoides</taxon>
    </lineage>
</organism>
<feature type="domain" description="ShKT" evidence="3">
    <location>
        <begin position="45"/>
        <end position="83"/>
    </location>
</feature>
<dbReference type="SMART" id="SM00254">
    <property type="entry name" value="ShKT"/>
    <property type="match status" value="1"/>
</dbReference>
<proteinExistence type="predicted"/>
<dbReference type="InterPro" id="IPR003582">
    <property type="entry name" value="ShKT_dom"/>
</dbReference>
<accession>A0A3P8BQA3</accession>
<feature type="transmembrane region" description="Helical" evidence="2">
    <location>
        <begin position="19"/>
        <end position="40"/>
    </location>
</feature>
<gene>
    <name evidence="4" type="ORF">HPBE_LOCUS17348</name>
</gene>
<keyword evidence="2" id="KW-0472">Membrane</keyword>
<dbReference type="Proteomes" id="UP000050761">
    <property type="component" value="Unassembled WGS sequence"/>
</dbReference>
<keyword evidence="2" id="KW-0812">Transmembrane</keyword>
<protein>
    <submittedName>
        <fullName evidence="6">ShKT domain-containing protein</fullName>
    </submittedName>
</protein>
<reference evidence="4 5" key="1">
    <citation type="submission" date="2018-11" db="EMBL/GenBank/DDBJ databases">
        <authorList>
            <consortium name="Pathogen Informatics"/>
        </authorList>
    </citation>
    <scope>NUCLEOTIDE SEQUENCE [LARGE SCALE GENOMIC DNA]</scope>
</reference>
<dbReference type="EMBL" id="UZAH01029961">
    <property type="protein sequence ID" value="VDP08625.1"/>
    <property type="molecule type" value="Genomic_DNA"/>
</dbReference>
<evidence type="ECO:0000256" key="1">
    <source>
        <dbReference type="PROSITE-ProRule" id="PRU01005"/>
    </source>
</evidence>
<comment type="caution">
    <text evidence="1">Lacks conserved residue(s) required for the propagation of feature annotation.</text>
</comment>
<dbReference type="AlphaFoldDB" id="A0A183G6L3"/>
<evidence type="ECO:0000313" key="6">
    <source>
        <dbReference type="WBParaSite" id="HPBE_0001734901-mRNA-1"/>
    </source>
</evidence>
<evidence type="ECO:0000259" key="3">
    <source>
        <dbReference type="PROSITE" id="PS51670"/>
    </source>
</evidence>
<keyword evidence="2" id="KW-1133">Transmembrane helix</keyword>
<dbReference type="Pfam" id="PF01549">
    <property type="entry name" value="ShK"/>
    <property type="match status" value="1"/>
</dbReference>
<sequence length="88" mass="9888">MAEPCIKAGQTSTSHTVVVLYPTMLVYFLCVLLLVNAFTATAEECKDRSKACQKHLENGRCDSEDPDWQSLMKMNCRKTCSYCTEGEN</sequence>
<evidence type="ECO:0000256" key="2">
    <source>
        <dbReference type="SAM" id="Phobius"/>
    </source>
</evidence>
<dbReference type="WBParaSite" id="HPBE_0001734901-mRNA-1">
    <property type="protein sequence ID" value="HPBE_0001734901-mRNA-1"/>
    <property type="gene ID" value="HPBE_0001734901"/>
</dbReference>
<accession>A0A183G6L3</accession>
<dbReference type="Gene3D" id="1.10.10.1940">
    <property type="match status" value="1"/>
</dbReference>
<evidence type="ECO:0000313" key="5">
    <source>
        <dbReference type="Proteomes" id="UP000050761"/>
    </source>
</evidence>
<dbReference type="PROSITE" id="PS51670">
    <property type="entry name" value="SHKT"/>
    <property type="match status" value="1"/>
</dbReference>
<name>A0A183G6L3_HELPZ</name>